<protein>
    <submittedName>
        <fullName evidence="2">Putative secreted peptide</fullName>
    </submittedName>
</protein>
<proteinExistence type="predicted"/>
<dbReference type="EMBL" id="GGFM01011150">
    <property type="protein sequence ID" value="MBW31901.1"/>
    <property type="molecule type" value="Transcribed_RNA"/>
</dbReference>
<evidence type="ECO:0000313" key="2">
    <source>
        <dbReference type="EMBL" id="MBW31901.1"/>
    </source>
</evidence>
<dbReference type="AlphaFoldDB" id="A0A2M3ZTM8"/>
<name>A0A2M3ZTM8_9DIPT</name>
<feature type="transmembrane region" description="Helical" evidence="1">
    <location>
        <begin position="54"/>
        <end position="80"/>
    </location>
</feature>
<accession>A0A2M3ZTM8</accession>
<organism evidence="2">
    <name type="scientific">Anopheles braziliensis</name>
    <dbReference type="NCBI Taxonomy" id="58242"/>
    <lineage>
        <taxon>Eukaryota</taxon>
        <taxon>Metazoa</taxon>
        <taxon>Ecdysozoa</taxon>
        <taxon>Arthropoda</taxon>
        <taxon>Hexapoda</taxon>
        <taxon>Insecta</taxon>
        <taxon>Pterygota</taxon>
        <taxon>Neoptera</taxon>
        <taxon>Endopterygota</taxon>
        <taxon>Diptera</taxon>
        <taxon>Nematocera</taxon>
        <taxon>Culicoidea</taxon>
        <taxon>Culicidae</taxon>
        <taxon>Anophelinae</taxon>
        <taxon>Anopheles</taxon>
    </lineage>
</organism>
<keyword evidence="1" id="KW-1133">Transmembrane helix</keyword>
<reference evidence="2" key="1">
    <citation type="submission" date="2018-01" db="EMBL/GenBank/DDBJ databases">
        <title>An insight into the sialome of Amazonian anophelines.</title>
        <authorList>
            <person name="Ribeiro J.M."/>
            <person name="Scarpassa V."/>
            <person name="Calvo E."/>
        </authorList>
    </citation>
    <scope>NUCLEOTIDE SEQUENCE</scope>
    <source>
        <tissue evidence="2">Salivary glands</tissue>
    </source>
</reference>
<feature type="transmembrane region" description="Helical" evidence="1">
    <location>
        <begin position="6"/>
        <end position="33"/>
    </location>
</feature>
<keyword evidence="1" id="KW-0812">Transmembrane</keyword>
<keyword evidence="1" id="KW-0472">Membrane</keyword>
<sequence>MERSPLGTHLLIDVCLLQLTSSIFIISSTTVWYGGSNNFTSGRKYEGQQVYRDICISAPTVMVTTKLSMIGLIIICFLFLSSRQTVPLQVEVHFCKKDNAADNVSVE</sequence>
<evidence type="ECO:0000256" key="1">
    <source>
        <dbReference type="SAM" id="Phobius"/>
    </source>
</evidence>